<dbReference type="InterPro" id="IPR008952">
    <property type="entry name" value="Tetraspanin_EC2_sf"/>
</dbReference>
<dbReference type="OrthoDB" id="10016273at2759"/>
<proteinExistence type="inferred from homology"/>
<evidence type="ECO:0000256" key="6">
    <source>
        <dbReference type="RuleBase" id="RU361218"/>
    </source>
</evidence>
<dbReference type="AlphaFoldDB" id="A0A9R0EQW4"/>
<dbReference type="Gene3D" id="1.10.1450.10">
    <property type="entry name" value="Tetraspanin"/>
    <property type="match status" value="1"/>
</dbReference>
<evidence type="ECO:0000256" key="1">
    <source>
        <dbReference type="ARBA" id="ARBA00004141"/>
    </source>
</evidence>
<dbReference type="PIRSF" id="PIRSF002419">
    <property type="entry name" value="Tetraspanin"/>
    <property type="match status" value="1"/>
</dbReference>
<dbReference type="PANTHER" id="PTHR19282">
    <property type="entry name" value="TETRASPANIN"/>
    <property type="match status" value="1"/>
</dbReference>
<keyword evidence="4 6" id="KW-1133">Transmembrane helix</keyword>
<dbReference type="PANTHER" id="PTHR19282:SF551">
    <property type="entry name" value="RE08073P-RELATED"/>
    <property type="match status" value="1"/>
</dbReference>
<dbReference type="GeneID" id="118276035"/>
<feature type="transmembrane region" description="Helical" evidence="6">
    <location>
        <begin position="49"/>
        <end position="72"/>
    </location>
</feature>
<evidence type="ECO:0000313" key="7">
    <source>
        <dbReference type="Proteomes" id="UP000829999"/>
    </source>
</evidence>
<dbReference type="RefSeq" id="XP_035450057.1">
    <property type="nucleotide sequence ID" value="XM_035594164.2"/>
</dbReference>
<evidence type="ECO:0000313" key="8">
    <source>
        <dbReference type="RefSeq" id="XP_035450057.1"/>
    </source>
</evidence>
<keyword evidence="3 6" id="KW-0812">Transmembrane</keyword>
<dbReference type="Proteomes" id="UP000829999">
    <property type="component" value="Chromosome 31"/>
</dbReference>
<keyword evidence="5 6" id="KW-0472">Membrane</keyword>
<evidence type="ECO:0000256" key="4">
    <source>
        <dbReference type="ARBA" id="ARBA00022989"/>
    </source>
</evidence>
<protein>
    <recommendedName>
        <fullName evidence="6">Tetraspanin</fullName>
    </recommendedName>
</protein>
<reference evidence="8" key="1">
    <citation type="submission" date="2025-08" db="UniProtKB">
        <authorList>
            <consortium name="RefSeq"/>
        </authorList>
    </citation>
    <scope>IDENTIFICATION</scope>
    <source>
        <tissue evidence="8">Whole larval tissue</tissue>
    </source>
</reference>
<evidence type="ECO:0000256" key="3">
    <source>
        <dbReference type="ARBA" id="ARBA00022692"/>
    </source>
</evidence>
<sequence length="271" mass="27399">MGMSRCYSLMKCLLILFNIIFLCVGSSACGFAAWALWDGRGNESGAARAGLLAVAAWGAALALGALAALCGAARSSAPLLAAAFSLLALTGVAEAAAAWWGAAHRPELRRALHEALEHTVRHEYGVLPSRTQLLDVIQQGLECCGADGPRDWQHSAWARAQGGAAGGAGGAADVLDLSVGAPTSYYWVPPSCCVPSDDPEACGAARRVAGASAGGGGLHGAACGPRVLAALARLARAPLALGAALLALHAAALPLAAALWLRAHPRPAYKA</sequence>
<dbReference type="GO" id="GO:0005886">
    <property type="term" value="C:plasma membrane"/>
    <property type="evidence" value="ECO:0007669"/>
    <property type="project" value="TreeGrafter"/>
</dbReference>
<comment type="similarity">
    <text evidence="2 6">Belongs to the tetraspanin (TM4SF) family.</text>
</comment>
<dbReference type="InterPro" id="IPR018499">
    <property type="entry name" value="Tetraspanin/Peripherin"/>
</dbReference>
<accession>A0A9R0EQW4</accession>
<name>A0A9R0EQW4_SPOFR</name>
<keyword evidence="7" id="KW-1185">Reference proteome</keyword>
<feature type="transmembrane region" description="Helical" evidence="6">
    <location>
        <begin position="12"/>
        <end position="37"/>
    </location>
</feature>
<dbReference type="PROSITE" id="PS51257">
    <property type="entry name" value="PROKAR_LIPOPROTEIN"/>
    <property type="match status" value="1"/>
</dbReference>
<gene>
    <name evidence="8" type="primary">LOC118276035</name>
</gene>
<feature type="transmembrane region" description="Helical" evidence="6">
    <location>
        <begin position="239"/>
        <end position="261"/>
    </location>
</feature>
<comment type="subcellular location">
    <subcellularLocation>
        <location evidence="1 6">Membrane</location>
        <topology evidence="1 6">Multi-pass membrane protein</topology>
    </subcellularLocation>
</comment>
<dbReference type="InterPro" id="IPR000301">
    <property type="entry name" value="Tetraspanin_animals"/>
</dbReference>
<evidence type="ECO:0000256" key="5">
    <source>
        <dbReference type="ARBA" id="ARBA00023136"/>
    </source>
</evidence>
<evidence type="ECO:0000256" key="2">
    <source>
        <dbReference type="ARBA" id="ARBA00006840"/>
    </source>
</evidence>
<organism evidence="7 8">
    <name type="scientific">Spodoptera frugiperda</name>
    <name type="common">Fall armyworm</name>
    <dbReference type="NCBI Taxonomy" id="7108"/>
    <lineage>
        <taxon>Eukaryota</taxon>
        <taxon>Metazoa</taxon>
        <taxon>Ecdysozoa</taxon>
        <taxon>Arthropoda</taxon>
        <taxon>Hexapoda</taxon>
        <taxon>Insecta</taxon>
        <taxon>Pterygota</taxon>
        <taxon>Neoptera</taxon>
        <taxon>Endopterygota</taxon>
        <taxon>Lepidoptera</taxon>
        <taxon>Glossata</taxon>
        <taxon>Ditrysia</taxon>
        <taxon>Noctuoidea</taxon>
        <taxon>Noctuidae</taxon>
        <taxon>Amphipyrinae</taxon>
        <taxon>Spodoptera</taxon>
    </lineage>
</organism>
<dbReference type="SUPFAM" id="SSF48652">
    <property type="entry name" value="Tetraspanin"/>
    <property type="match status" value="1"/>
</dbReference>
<dbReference type="Pfam" id="PF00335">
    <property type="entry name" value="Tetraspanin"/>
    <property type="match status" value="1"/>
</dbReference>
<feature type="transmembrane region" description="Helical" evidence="6">
    <location>
        <begin position="79"/>
        <end position="102"/>
    </location>
</feature>